<evidence type="ECO:0000313" key="1">
    <source>
        <dbReference type="EMBL" id="PPQ92554.1"/>
    </source>
</evidence>
<dbReference type="EMBL" id="NHYD01001028">
    <property type="protein sequence ID" value="PPQ92554.1"/>
    <property type="molecule type" value="Genomic_DNA"/>
</dbReference>
<dbReference type="InParanoid" id="A0A409XPA1"/>
<keyword evidence="2" id="KW-1185">Reference proteome</keyword>
<name>A0A409XPA1_PSICY</name>
<comment type="caution">
    <text evidence="1">The sequence shown here is derived from an EMBL/GenBank/DDBJ whole genome shotgun (WGS) entry which is preliminary data.</text>
</comment>
<dbReference type="Proteomes" id="UP000283269">
    <property type="component" value="Unassembled WGS sequence"/>
</dbReference>
<organism evidence="1 2">
    <name type="scientific">Psilocybe cyanescens</name>
    <dbReference type="NCBI Taxonomy" id="93625"/>
    <lineage>
        <taxon>Eukaryota</taxon>
        <taxon>Fungi</taxon>
        <taxon>Dikarya</taxon>
        <taxon>Basidiomycota</taxon>
        <taxon>Agaricomycotina</taxon>
        <taxon>Agaricomycetes</taxon>
        <taxon>Agaricomycetidae</taxon>
        <taxon>Agaricales</taxon>
        <taxon>Agaricineae</taxon>
        <taxon>Strophariaceae</taxon>
        <taxon>Psilocybe</taxon>
    </lineage>
</organism>
<evidence type="ECO:0000313" key="2">
    <source>
        <dbReference type="Proteomes" id="UP000283269"/>
    </source>
</evidence>
<dbReference type="AlphaFoldDB" id="A0A409XPA1"/>
<sequence length="316" mass="35590">MVPPISLPPKETSRELKEWGSDATEDEFFTLDTLDEFQCSDLRHIFRGVEMTPYAATSSSNVAAKRKGVETSLIEREVEEKRLKIGSLFRVIPQVNFHYAFHFIVLTRPYMQPHLYPTPSDPKKRTINGQYARCKPTYIAPYTPETYPKDTRVGWVIPLRGSVPWSDCTSGEVLDTVAMASPVQPGIKDQISWTQDAIVEFWYYLLQLRKGGSLGRLAVSFHASKGHKHVPEASNLAIGNSKVTGTSNVRHSPRNLSAVDFIKVYQDALDAPFVRNAIDVFRYQCAQENGITQQIRVLKGSRLALVDEFSQGILVL</sequence>
<protein>
    <submittedName>
        <fullName evidence="1">Uncharacterized protein</fullName>
    </submittedName>
</protein>
<proteinExistence type="predicted"/>
<dbReference type="STRING" id="93625.A0A409XPA1"/>
<accession>A0A409XPA1</accession>
<dbReference type="OrthoDB" id="3143319at2759"/>
<gene>
    <name evidence="1" type="ORF">CVT25_010390</name>
</gene>
<reference evidence="1 2" key="1">
    <citation type="journal article" date="2018" name="Evol. Lett.">
        <title>Horizontal gene cluster transfer increased hallucinogenic mushroom diversity.</title>
        <authorList>
            <person name="Reynolds H.T."/>
            <person name="Vijayakumar V."/>
            <person name="Gluck-Thaler E."/>
            <person name="Korotkin H.B."/>
            <person name="Matheny P.B."/>
            <person name="Slot J.C."/>
        </authorList>
    </citation>
    <scope>NUCLEOTIDE SEQUENCE [LARGE SCALE GENOMIC DNA]</scope>
    <source>
        <strain evidence="1 2">2631</strain>
    </source>
</reference>